<dbReference type="InterPro" id="IPR052170">
    <property type="entry name" value="M29_Exopeptidase"/>
</dbReference>
<dbReference type="InterPro" id="IPR000787">
    <property type="entry name" value="Peptidase_M29"/>
</dbReference>
<dbReference type="PANTHER" id="PTHR34448">
    <property type="entry name" value="AMINOPEPTIDASE"/>
    <property type="match status" value="1"/>
</dbReference>
<evidence type="ECO:0000256" key="4">
    <source>
        <dbReference type="ARBA" id="ARBA00008236"/>
    </source>
</evidence>
<accession>A0A445MRL5</accession>
<evidence type="ECO:0000256" key="5">
    <source>
        <dbReference type="ARBA" id="ARBA00022438"/>
    </source>
</evidence>
<evidence type="ECO:0000256" key="3">
    <source>
        <dbReference type="ARBA" id="ARBA00001947"/>
    </source>
</evidence>
<dbReference type="GO" id="GO:0046872">
    <property type="term" value="F:metal ion binding"/>
    <property type="evidence" value="ECO:0007669"/>
    <property type="project" value="UniProtKB-KW"/>
</dbReference>
<evidence type="ECO:0000313" key="10">
    <source>
        <dbReference type="EMBL" id="SPD72098.1"/>
    </source>
</evidence>
<comment type="similarity">
    <text evidence="4">Belongs to the peptidase M29 family.</text>
</comment>
<evidence type="ECO:0000256" key="7">
    <source>
        <dbReference type="ARBA" id="ARBA00022723"/>
    </source>
</evidence>
<evidence type="ECO:0000256" key="9">
    <source>
        <dbReference type="ARBA" id="ARBA00023049"/>
    </source>
</evidence>
<dbReference type="GO" id="GO:0004177">
    <property type="term" value="F:aminopeptidase activity"/>
    <property type="evidence" value="ECO:0007669"/>
    <property type="project" value="UniProtKB-KW"/>
</dbReference>
<organism evidence="10">
    <name type="scientific">uncultured Desulfobacterium sp</name>
    <dbReference type="NCBI Taxonomy" id="201089"/>
    <lineage>
        <taxon>Bacteria</taxon>
        <taxon>Pseudomonadati</taxon>
        <taxon>Thermodesulfobacteriota</taxon>
        <taxon>Desulfobacteria</taxon>
        <taxon>Desulfobacterales</taxon>
        <taxon>Desulfobacteriaceae</taxon>
        <taxon>Desulfobacterium</taxon>
        <taxon>environmental samples</taxon>
    </lineage>
</organism>
<proteinExistence type="inferred from homology"/>
<dbReference type="SUPFAM" id="SSF144052">
    <property type="entry name" value="Thermophilic metalloprotease-like"/>
    <property type="match status" value="1"/>
</dbReference>
<dbReference type="Pfam" id="PF02073">
    <property type="entry name" value="Peptidase_M29"/>
    <property type="match status" value="1"/>
</dbReference>
<comment type="cofactor">
    <cofactor evidence="2">
        <name>Mg(2+)</name>
        <dbReference type="ChEBI" id="CHEBI:18420"/>
    </cofactor>
</comment>
<protein>
    <recommendedName>
        <fullName evidence="11">Aminopeptidase</fullName>
    </recommendedName>
</protein>
<dbReference type="GO" id="GO:0008237">
    <property type="term" value="F:metallopeptidase activity"/>
    <property type="evidence" value="ECO:0007669"/>
    <property type="project" value="UniProtKB-KW"/>
</dbReference>
<dbReference type="InterPro" id="IPR035097">
    <property type="entry name" value="M29_N-terminal"/>
</dbReference>
<keyword evidence="7" id="KW-0479">Metal-binding</keyword>
<keyword evidence="6" id="KW-0645">Protease</keyword>
<evidence type="ECO:0000256" key="8">
    <source>
        <dbReference type="ARBA" id="ARBA00022801"/>
    </source>
</evidence>
<keyword evidence="8" id="KW-0378">Hydrolase</keyword>
<sequence>MLTQDQLDKYADVMLWGLKTSRGRYKKNEIVMIQFDLEALKLAEIIHSRLLDMGLNAVMRLAMTSVMEQNFYKKGDNRQLVFVPPGQKELFENLNGSIHLRAPDSLTHLSDVDPKRIGKALVANKPLRRILDKREDKREYGWTLCTLPTLELARQAKLSIKQYCKQIVKACYLDEDDPVRLWKDIYREAFAIKGWLNSMDIDYLDVESKNISLRVVPGKYRKWVGISGHNIPSFEIFLSPDWHGTEGAYYADQPSFRSGNYVEGVRLIFKKGSAVKIEAEKGEEFVKKQLSMDKGARRAGEFSLTDKRFSKIDKFMANTLYDENFGGRFGNCHLAVGSSYSATYDGDPSRLTSKVKDQLGFNDSALHWDLVNTENKSVTAYLKSGKSVVIYEDGMFKY</sequence>
<keyword evidence="5" id="KW-0031">Aminopeptidase</keyword>
<keyword evidence="9" id="KW-0482">Metalloprotease</keyword>
<dbReference type="GO" id="GO:0006508">
    <property type="term" value="P:proteolysis"/>
    <property type="evidence" value="ECO:0007669"/>
    <property type="project" value="UniProtKB-KW"/>
</dbReference>
<comment type="cofactor">
    <cofactor evidence="3">
        <name>Zn(2+)</name>
        <dbReference type="ChEBI" id="CHEBI:29105"/>
    </cofactor>
</comment>
<evidence type="ECO:0000256" key="1">
    <source>
        <dbReference type="ARBA" id="ARBA00001941"/>
    </source>
</evidence>
<comment type="cofactor">
    <cofactor evidence="1">
        <name>Co(2+)</name>
        <dbReference type="ChEBI" id="CHEBI:48828"/>
    </cofactor>
</comment>
<gene>
    <name evidence="10" type="ORF">PITCH_A1160002</name>
</gene>
<dbReference type="AlphaFoldDB" id="A0A445MRL5"/>
<name>A0A445MRL5_9BACT</name>
<evidence type="ECO:0008006" key="11">
    <source>
        <dbReference type="Google" id="ProtNLM"/>
    </source>
</evidence>
<dbReference type="PANTHER" id="PTHR34448:SF1">
    <property type="entry name" value="BLL6088 PROTEIN"/>
    <property type="match status" value="1"/>
</dbReference>
<evidence type="ECO:0000256" key="6">
    <source>
        <dbReference type="ARBA" id="ARBA00022670"/>
    </source>
</evidence>
<dbReference type="Gene3D" id="3.40.1830.10">
    <property type="entry name" value="Thermophilic metalloprotease (M29)"/>
    <property type="match status" value="1"/>
</dbReference>
<evidence type="ECO:0000256" key="2">
    <source>
        <dbReference type="ARBA" id="ARBA00001946"/>
    </source>
</evidence>
<dbReference type="EMBL" id="OJIN01000020">
    <property type="protein sequence ID" value="SPD72098.1"/>
    <property type="molecule type" value="Genomic_DNA"/>
</dbReference>
<reference evidence="10" key="1">
    <citation type="submission" date="2018-01" db="EMBL/GenBank/DDBJ databases">
        <authorList>
            <person name="Regsiter A."/>
            <person name="William W."/>
        </authorList>
    </citation>
    <scope>NUCLEOTIDE SEQUENCE</scope>
    <source>
        <strain evidence="10">TRIP AH-1</strain>
    </source>
</reference>